<organism evidence="3 4">
    <name type="scientific">Thermosporothrix hazakensis</name>
    <dbReference type="NCBI Taxonomy" id="644383"/>
    <lineage>
        <taxon>Bacteria</taxon>
        <taxon>Bacillati</taxon>
        <taxon>Chloroflexota</taxon>
        <taxon>Ktedonobacteria</taxon>
        <taxon>Ktedonobacterales</taxon>
        <taxon>Thermosporotrichaceae</taxon>
        <taxon>Thermosporothrix</taxon>
    </lineage>
</organism>
<feature type="domain" description="NAD-dependent epimerase/dehydratase" evidence="2">
    <location>
        <begin position="11"/>
        <end position="249"/>
    </location>
</feature>
<reference evidence="3 4" key="1">
    <citation type="submission" date="2018-06" db="EMBL/GenBank/DDBJ databases">
        <title>Genomic Encyclopedia of Archaeal and Bacterial Type Strains, Phase II (KMG-II): from individual species to whole genera.</title>
        <authorList>
            <person name="Goeker M."/>
        </authorList>
    </citation>
    <scope>NUCLEOTIDE SEQUENCE [LARGE SCALE GENOMIC DNA]</scope>
    <source>
        <strain evidence="3 4">ATCC BAA-1881</strain>
    </source>
</reference>
<evidence type="ECO:0000256" key="1">
    <source>
        <dbReference type="ARBA" id="ARBA00007637"/>
    </source>
</evidence>
<evidence type="ECO:0000313" key="4">
    <source>
        <dbReference type="Proteomes" id="UP000248806"/>
    </source>
</evidence>
<proteinExistence type="inferred from homology"/>
<dbReference type="CDD" id="cd05256">
    <property type="entry name" value="UDP_AE_SDR_e"/>
    <property type="match status" value="1"/>
</dbReference>
<keyword evidence="4" id="KW-1185">Reference proteome</keyword>
<evidence type="ECO:0000313" key="3">
    <source>
        <dbReference type="EMBL" id="PZW36156.1"/>
    </source>
</evidence>
<protein>
    <submittedName>
        <fullName evidence="3">UDP-glucose 4-epimerase</fullName>
    </submittedName>
</protein>
<dbReference type="InterPro" id="IPR036291">
    <property type="entry name" value="NAD(P)-bd_dom_sf"/>
</dbReference>
<gene>
    <name evidence="3" type="ORF">EI42_00326</name>
</gene>
<dbReference type="SUPFAM" id="SSF51735">
    <property type="entry name" value="NAD(P)-binding Rossmann-fold domains"/>
    <property type="match status" value="1"/>
</dbReference>
<dbReference type="Proteomes" id="UP000248806">
    <property type="component" value="Unassembled WGS sequence"/>
</dbReference>
<evidence type="ECO:0000259" key="2">
    <source>
        <dbReference type="Pfam" id="PF01370"/>
    </source>
</evidence>
<dbReference type="Gene3D" id="3.40.50.720">
    <property type="entry name" value="NAD(P)-binding Rossmann-like Domain"/>
    <property type="match status" value="1"/>
</dbReference>
<dbReference type="PRINTS" id="PR01713">
    <property type="entry name" value="NUCEPIMERASE"/>
</dbReference>
<dbReference type="EMBL" id="QKUF01000001">
    <property type="protein sequence ID" value="PZW36156.1"/>
    <property type="molecule type" value="Genomic_DNA"/>
</dbReference>
<dbReference type="PANTHER" id="PTHR43000">
    <property type="entry name" value="DTDP-D-GLUCOSE 4,6-DEHYDRATASE-RELATED"/>
    <property type="match status" value="1"/>
</dbReference>
<comment type="similarity">
    <text evidence="1">Belongs to the NAD(P)-dependent epimerase/dehydratase family.</text>
</comment>
<sequence>MCGHIFMTRYLITGGAGFIGSHIAETLLERGEAVRIFDSLDVGKAENLTLLRQRFDDVEFIQGDIRDLDALKKATEGIEIIFHQAALASVPRSVIAPTASLEINVNGTQNVLIAARDSGVRRVVYASSSSIYGNAPQLPKQEHMRPEPISPYAAHKLAGETLCHVFTRIYGLETVSLRYFNVFGPRQDPYAEYAAVVPRFLASILTGRRPVIFGDGEQTRDFTYIENVVQANLQAAIAPRAVGEVLNIGLGESISLNTMLCIAGKLLNREIEAEYRPARPGDVRNSLADISKARELINYHPSVRFEDGLARTLASMQSPASLLAG</sequence>
<comment type="caution">
    <text evidence="3">The sequence shown here is derived from an EMBL/GenBank/DDBJ whole genome shotgun (WGS) entry which is preliminary data.</text>
</comment>
<dbReference type="Pfam" id="PF01370">
    <property type="entry name" value="Epimerase"/>
    <property type="match status" value="1"/>
</dbReference>
<dbReference type="AlphaFoldDB" id="A0A326UCW0"/>
<dbReference type="Gene3D" id="3.90.25.10">
    <property type="entry name" value="UDP-galactose 4-epimerase, domain 1"/>
    <property type="match status" value="1"/>
</dbReference>
<accession>A0A326UCW0</accession>
<dbReference type="InterPro" id="IPR001509">
    <property type="entry name" value="Epimerase_deHydtase"/>
</dbReference>
<name>A0A326UCW0_THEHA</name>